<dbReference type="Pfam" id="PF21008">
    <property type="entry name" value="AIF-1"/>
    <property type="match status" value="1"/>
</dbReference>
<dbReference type="AlphaFoldDB" id="A0AAN7U472"/>
<sequence length="140" mass="15943">MANKIDYQSGKKHGILLKNQESELDSIAAEFASELDEATLSKYKTQFMSYDINNSGDIDHYELQLLMEKINQPKTYLELKKMIEQVDSTGKGAINFRDFIKMMTGKTSSILQKILMFEEMGKKAEQPKGIPQKKSISDLP</sequence>
<dbReference type="EMBL" id="JAVFKY010000002">
    <property type="protein sequence ID" value="KAK5581468.1"/>
    <property type="molecule type" value="Genomic_DNA"/>
</dbReference>
<feature type="domain" description="EF-hand" evidence="4">
    <location>
        <begin position="38"/>
        <end position="73"/>
    </location>
</feature>
<keyword evidence="3" id="KW-0106">Calcium</keyword>
<dbReference type="InterPro" id="IPR042433">
    <property type="entry name" value="AIF1/AIF1L"/>
</dbReference>
<evidence type="ECO:0000256" key="3">
    <source>
        <dbReference type="ARBA" id="ARBA00022837"/>
    </source>
</evidence>
<keyword evidence="6" id="KW-1185">Reference proteome</keyword>
<dbReference type="PANTHER" id="PTHR10356:SF0">
    <property type="entry name" value="CALCIUM-BINDING PROTEIN B"/>
    <property type="match status" value="1"/>
</dbReference>
<proteinExistence type="predicted"/>
<evidence type="ECO:0000259" key="4">
    <source>
        <dbReference type="PROSITE" id="PS50222"/>
    </source>
</evidence>
<organism evidence="5 6">
    <name type="scientific">Dictyostelium firmibasis</name>
    <dbReference type="NCBI Taxonomy" id="79012"/>
    <lineage>
        <taxon>Eukaryota</taxon>
        <taxon>Amoebozoa</taxon>
        <taxon>Evosea</taxon>
        <taxon>Eumycetozoa</taxon>
        <taxon>Dictyostelia</taxon>
        <taxon>Dictyosteliales</taxon>
        <taxon>Dictyosteliaceae</taxon>
        <taxon>Dictyostelium</taxon>
    </lineage>
</organism>
<dbReference type="GO" id="GO:0051017">
    <property type="term" value="P:actin filament bundle assembly"/>
    <property type="evidence" value="ECO:0007669"/>
    <property type="project" value="TreeGrafter"/>
</dbReference>
<dbReference type="PROSITE" id="PS50222">
    <property type="entry name" value="EF_HAND_2"/>
    <property type="match status" value="2"/>
</dbReference>
<comment type="caution">
    <text evidence="5">The sequence shown here is derived from an EMBL/GenBank/DDBJ whole genome shotgun (WGS) entry which is preliminary data.</text>
</comment>
<gene>
    <name evidence="5" type="ORF">RB653_001501</name>
</gene>
<dbReference type="GO" id="GO:0051015">
    <property type="term" value="F:actin filament binding"/>
    <property type="evidence" value="ECO:0007669"/>
    <property type="project" value="TreeGrafter"/>
</dbReference>
<dbReference type="Gene3D" id="1.10.238.10">
    <property type="entry name" value="EF-hand"/>
    <property type="match status" value="1"/>
</dbReference>
<dbReference type="InterPro" id="IPR002048">
    <property type="entry name" value="EF_hand_dom"/>
</dbReference>
<name>A0AAN7U472_9MYCE</name>
<dbReference type="FunFam" id="1.10.238.10:FF:000178">
    <property type="entry name" value="Calmodulin-2 A"/>
    <property type="match status" value="1"/>
</dbReference>
<dbReference type="CDD" id="cd00051">
    <property type="entry name" value="EFh"/>
    <property type="match status" value="1"/>
</dbReference>
<feature type="domain" description="EF-hand" evidence="4">
    <location>
        <begin position="74"/>
        <end position="109"/>
    </location>
</feature>
<dbReference type="InterPro" id="IPR018247">
    <property type="entry name" value="EF_Hand_1_Ca_BS"/>
</dbReference>
<dbReference type="GO" id="GO:0097178">
    <property type="term" value="P:ruffle assembly"/>
    <property type="evidence" value="ECO:0007669"/>
    <property type="project" value="TreeGrafter"/>
</dbReference>
<evidence type="ECO:0000313" key="6">
    <source>
        <dbReference type="Proteomes" id="UP001344447"/>
    </source>
</evidence>
<reference evidence="5 6" key="1">
    <citation type="submission" date="2023-11" db="EMBL/GenBank/DDBJ databases">
        <title>Dfirmibasis_genome.</title>
        <authorList>
            <person name="Edelbroek B."/>
            <person name="Kjellin J."/>
            <person name="Jerlstrom-Hultqvist J."/>
            <person name="Soderbom F."/>
        </authorList>
    </citation>
    <scope>NUCLEOTIDE SEQUENCE [LARGE SCALE GENOMIC DNA]</scope>
    <source>
        <strain evidence="5 6">TNS-C-14</strain>
    </source>
</reference>
<accession>A0AAN7U472</accession>
<evidence type="ECO:0000313" key="5">
    <source>
        <dbReference type="EMBL" id="KAK5581468.1"/>
    </source>
</evidence>
<dbReference type="GO" id="GO:0005884">
    <property type="term" value="C:actin filament"/>
    <property type="evidence" value="ECO:0007669"/>
    <property type="project" value="TreeGrafter"/>
</dbReference>
<dbReference type="GO" id="GO:0032587">
    <property type="term" value="C:ruffle membrane"/>
    <property type="evidence" value="ECO:0007669"/>
    <property type="project" value="TreeGrafter"/>
</dbReference>
<dbReference type="Proteomes" id="UP001344447">
    <property type="component" value="Unassembled WGS sequence"/>
</dbReference>
<dbReference type="InterPro" id="IPR011992">
    <property type="entry name" value="EF-hand-dom_pair"/>
</dbReference>
<evidence type="ECO:0000256" key="1">
    <source>
        <dbReference type="ARBA" id="ARBA00022723"/>
    </source>
</evidence>
<keyword evidence="2" id="KW-0677">Repeat</keyword>
<dbReference type="InterPro" id="IPR049025">
    <property type="entry name" value="AIF-1_EF_pair"/>
</dbReference>
<keyword evidence="1" id="KW-0479">Metal-binding</keyword>
<dbReference type="PROSITE" id="PS00018">
    <property type="entry name" value="EF_HAND_1"/>
    <property type="match status" value="1"/>
</dbReference>
<dbReference type="GO" id="GO:0005509">
    <property type="term" value="F:calcium ion binding"/>
    <property type="evidence" value="ECO:0007669"/>
    <property type="project" value="InterPro"/>
</dbReference>
<dbReference type="SMART" id="SM00054">
    <property type="entry name" value="EFh"/>
    <property type="match status" value="2"/>
</dbReference>
<dbReference type="SUPFAM" id="SSF47473">
    <property type="entry name" value="EF-hand"/>
    <property type="match status" value="1"/>
</dbReference>
<dbReference type="PANTHER" id="PTHR10356">
    <property type="entry name" value="ALLOGRAFT INFLAMMATORY FACTOR-1"/>
    <property type="match status" value="1"/>
</dbReference>
<protein>
    <recommendedName>
        <fullName evidence="4">EF-hand domain-containing protein</fullName>
    </recommendedName>
</protein>
<evidence type="ECO:0000256" key="2">
    <source>
        <dbReference type="ARBA" id="ARBA00022737"/>
    </source>
</evidence>